<evidence type="ECO:0000256" key="13">
    <source>
        <dbReference type="HAMAP-Rule" id="MF_00102"/>
    </source>
</evidence>
<evidence type="ECO:0000256" key="6">
    <source>
        <dbReference type="ARBA" id="ARBA00023002"/>
    </source>
</evidence>
<keyword evidence="7 13" id="KW-0520">NAD</keyword>
<comment type="similarity">
    <text evidence="1 13">Belongs to the DapB family.</text>
</comment>
<feature type="domain" description="Dihydrodipicolinate reductase N-terminal" evidence="14">
    <location>
        <begin position="1"/>
        <end position="124"/>
    </location>
</feature>
<dbReference type="EMBL" id="FKLO01000018">
    <property type="protein sequence ID" value="SAY62424.1"/>
    <property type="molecule type" value="Genomic_DNA"/>
</dbReference>
<evidence type="ECO:0000256" key="2">
    <source>
        <dbReference type="ARBA" id="ARBA00022490"/>
    </source>
</evidence>
<dbReference type="InterPro" id="IPR023940">
    <property type="entry name" value="DHDPR_bac"/>
</dbReference>
<dbReference type="GO" id="GO:0051287">
    <property type="term" value="F:NAD binding"/>
    <property type="evidence" value="ECO:0007669"/>
    <property type="project" value="UniProtKB-UniRule"/>
</dbReference>
<dbReference type="GO" id="GO:0019877">
    <property type="term" value="P:diaminopimelate biosynthetic process"/>
    <property type="evidence" value="ECO:0007669"/>
    <property type="project" value="UniProtKB-UniRule"/>
</dbReference>
<dbReference type="HAMAP" id="MF_00102">
    <property type="entry name" value="DapB"/>
    <property type="match status" value="1"/>
</dbReference>
<dbReference type="RefSeq" id="WP_079539315.1">
    <property type="nucleotide sequence ID" value="NZ_CAUQCO010000034.1"/>
</dbReference>
<keyword evidence="5 13" id="KW-0220">Diaminopimelate biosynthesis</keyword>
<evidence type="ECO:0000313" key="17">
    <source>
        <dbReference type="Proteomes" id="UP000190837"/>
    </source>
</evidence>
<feature type="active site" description="Proton donor" evidence="13">
    <location>
        <position position="160"/>
    </location>
</feature>
<dbReference type="PANTHER" id="PTHR20836:SF0">
    <property type="entry name" value="4-HYDROXY-TETRAHYDRODIPICOLINATE REDUCTASE 1, CHLOROPLASTIC-RELATED"/>
    <property type="match status" value="1"/>
</dbReference>
<dbReference type="PIRSF" id="PIRSF000161">
    <property type="entry name" value="DHPR"/>
    <property type="match status" value="1"/>
</dbReference>
<dbReference type="GO" id="GO:0016726">
    <property type="term" value="F:oxidoreductase activity, acting on CH or CH2 groups, NAD or NADP as acceptor"/>
    <property type="evidence" value="ECO:0007669"/>
    <property type="project" value="UniProtKB-UniRule"/>
</dbReference>
<gene>
    <name evidence="13" type="primary">dapB</name>
    <name evidence="16" type="ORF">CHUV0807_0404</name>
</gene>
<dbReference type="UniPathway" id="UPA00034">
    <property type="reaction ID" value="UER00018"/>
</dbReference>
<evidence type="ECO:0000256" key="10">
    <source>
        <dbReference type="ARBA" id="ARBA00038983"/>
    </source>
</evidence>
<evidence type="ECO:0000313" key="16">
    <source>
        <dbReference type="EMBL" id="SAY62424.1"/>
    </source>
</evidence>
<keyword evidence="4 13" id="KW-0521">NADP</keyword>
<dbReference type="PROSITE" id="PS01298">
    <property type="entry name" value="DAPB"/>
    <property type="match status" value="1"/>
</dbReference>
<evidence type="ECO:0000256" key="3">
    <source>
        <dbReference type="ARBA" id="ARBA00022605"/>
    </source>
</evidence>
<dbReference type="Proteomes" id="UP000190837">
    <property type="component" value="Unassembled WGS sequence"/>
</dbReference>
<keyword evidence="8 13" id="KW-0457">Lysine biosynthesis</keyword>
<dbReference type="InterPro" id="IPR036291">
    <property type="entry name" value="NAD(P)-bd_dom_sf"/>
</dbReference>
<dbReference type="FunFam" id="3.30.360.10:FF:000009">
    <property type="entry name" value="4-hydroxy-tetrahydrodipicolinate reductase"/>
    <property type="match status" value="1"/>
</dbReference>
<reference evidence="17" key="1">
    <citation type="submission" date="2016-04" db="EMBL/GenBank/DDBJ databases">
        <authorList>
            <person name="Tagini F."/>
        </authorList>
    </citation>
    <scope>NUCLEOTIDE SEQUENCE [LARGE SCALE GENOMIC DNA]</scope>
    <source>
        <strain evidence="17">CHUV0807</strain>
    </source>
</reference>
<evidence type="ECO:0000256" key="8">
    <source>
        <dbReference type="ARBA" id="ARBA00023154"/>
    </source>
</evidence>
<comment type="catalytic activity">
    <reaction evidence="11 13">
        <text>(S)-2,3,4,5-tetrahydrodipicolinate + NADP(+) + H2O = (2S,4S)-4-hydroxy-2,3,4,5-tetrahydrodipicolinate + NADPH + H(+)</text>
        <dbReference type="Rhea" id="RHEA:35331"/>
        <dbReference type="ChEBI" id="CHEBI:15377"/>
        <dbReference type="ChEBI" id="CHEBI:15378"/>
        <dbReference type="ChEBI" id="CHEBI:16845"/>
        <dbReference type="ChEBI" id="CHEBI:57783"/>
        <dbReference type="ChEBI" id="CHEBI:58349"/>
        <dbReference type="ChEBI" id="CHEBI:67139"/>
        <dbReference type="EC" id="1.17.1.8"/>
    </reaction>
</comment>
<dbReference type="Gene3D" id="3.40.50.720">
    <property type="entry name" value="NAD(P)-binding Rossmann-like Domain"/>
    <property type="match status" value="1"/>
</dbReference>
<comment type="catalytic activity">
    <reaction evidence="12 13">
        <text>(S)-2,3,4,5-tetrahydrodipicolinate + NAD(+) + H2O = (2S,4S)-4-hydroxy-2,3,4,5-tetrahydrodipicolinate + NADH + H(+)</text>
        <dbReference type="Rhea" id="RHEA:35323"/>
        <dbReference type="ChEBI" id="CHEBI:15377"/>
        <dbReference type="ChEBI" id="CHEBI:15378"/>
        <dbReference type="ChEBI" id="CHEBI:16845"/>
        <dbReference type="ChEBI" id="CHEBI:57540"/>
        <dbReference type="ChEBI" id="CHEBI:57945"/>
        <dbReference type="ChEBI" id="CHEBI:67139"/>
        <dbReference type="EC" id="1.17.1.8"/>
    </reaction>
</comment>
<name>A0A1C3HNR6_9GAMM</name>
<comment type="caution">
    <text evidence="13">Lacks conserved residue(s) required for the propagation of feature annotation.</text>
</comment>
<protein>
    <recommendedName>
        <fullName evidence="10 13">4-hydroxy-tetrahydrodipicolinate reductase</fullName>
        <shortName evidence="13">HTPA reductase</shortName>
        <ecNumber evidence="10 13">1.17.1.8</ecNumber>
    </recommendedName>
</protein>
<dbReference type="PANTHER" id="PTHR20836">
    <property type="entry name" value="DIHYDRODIPICOLINATE REDUCTASE"/>
    <property type="match status" value="1"/>
</dbReference>
<dbReference type="GO" id="GO:0008839">
    <property type="term" value="F:4-hydroxy-tetrahydrodipicolinate reductase"/>
    <property type="evidence" value="ECO:0007669"/>
    <property type="project" value="UniProtKB-UniRule"/>
</dbReference>
<feature type="binding site" evidence="13">
    <location>
        <position position="43"/>
    </location>
    <ligand>
        <name>NADP(+)</name>
        <dbReference type="ChEBI" id="CHEBI:58349"/>
    </ligand>
</feature>
<keyword evidence="6 13" id="KW-0560">Oxidoreductase</keyword>
<dbReference type="CDD" id="cd02274">
    <property type="entry name" value="DHDPR_N"/>
    <property type="match status" value="1"/>
</dbReference>
<comment type="caution">
    <text evidence="13">Was originally thought to be a dihydrodipicolinate reductase (DHDPR), catalyzing the conversion of dihydrodipicolinate to tetrahydrodipicolinate. However, it was shown in E.coli that the substrate of the enzymatic reaction is not dihydrodipicolinate (DHDP) but in fact (2S,4S)-4-hydroxy-2,3,4,5-tetrahydrodipicolinic acid (HTPA), the product released by the DapA-catalyzed reaction.</text>
</comment>
<evidence type="ECO:0000256" key="11">
    <source>
        <dbReference type="ARBA" id="ARBA00049080"/>
    </source>
</evidence>
<proteinExistence type="inferred from homology"/>
<feature type="binding site" evidence="13">
    <location>
        <begin position="122"/>
        <end position="125"/>
    </location>
    <ligand>
        <name>NAD(+)</name>
        <dbReference type="ChEBI" id="CHEBI:57540"/>
    </ligand>
</feature>
<dbReference type="Pfam" id="PF01113">
    <property type="entry name" value="DapB_N"/>
    <property type="match status" value="1"/>
</dbReference>
<accession>A0A1C3HNR6</accession>
<sequence>MKIGIHGINGKMGLAIAHEIMAHPDLELGAASVRNGHEWAGKRLCDVAPDLPDCTVRITSNLDQFCAAVDVVVDFTRPDATLAILPVCQKLKKPLMIGTTGFNQDATAWIHRAAQHIPLVLAANTSLGVNILFEVSRRVAEVLDFQHWDVDILEAHHRNKVDAPSGTALRLGEMIAAAQDSDFDERKRYPYVNRRKTGDIGFSVVRAGDVIGEHTVFFTADDERLEFTHRASSRRIFARGALTAASWLGDRPAGLYSMADVLGFTS</sequence>
<evidence type="ECO:0000259" key="15">
    <source>
        <dbReference type="Pfam" id="PF05173"/>
    </source>
</evidence>
<dbReference type="GO" id="GO:0009089">
    <property type="term" value="P:lysine biosynthetic process via diaminopimelate"/>
    <property type="evidence" value="ECO:0007669"/>
    <property type="project" value="UniProtKB-UniRule"/>
</dbReference>
<feature type="binding site" evidence="13">
    <location>
        <begin position="166"/>
        <end position="167"/>
    </location>
    <ligand>
        <name>(S)-2,3,4,5-tetrahydrodipicolinate</name>
        <dbReference type="ChEBI" id="CHEBI:16845"/>
    </ligand>
</feature>
<dbReference type="Gene3D" id="3.30.360.10">
    <property type="entry name" value="Dihydrodipicolinate Reductase, domain 2"/>
    <property type="match status" value="1"/>
</dbReference>
<keyword evidence="2 13" id="KW-0963">Cytoplasm</keyword>
<dbReference type="InterPro" id="IPR022663">
    <property type="entry name" value="DapB_C"/>
</dbReference>
<feature type="active site" description="Proton donor/acceptor" evidence="13">
    <location>
        <position position="156"/>
    </location>
</feature>
<feature type="binding site" evidence="13">
    <location>
        <begin position="98"/>
        <end position="100"/>
    </location>
    <ligand>
        <name>NAD(+)</name>
        <dbReference type="ChEBI" id="CHEBI:57540"/>
    </ligand>
</feature>
<feature type="binding site" evidence="13">
    <location>
        <begin position="7"/>
        <end position="12"/>
    </location>
    <ligand>
        <name>NAD(+)</name>
        <dbReference type="ChEBI" id="CHEBI:57540"/>
    </ligand>
</feature>
<dbReference type="Pfam" id="PF05173">
    <property type="entry name" value="DapB_C"/>
    <property type="match status" value="1"/>
</dbReference>
<comment type="pathway">
    <text evidence="9 13">Amino-acid biosynthesis; L-lysine biosynthesis via DAP pathway; (S)-tetrahydrodipicolinate from L-aspartate: step 4/4.</text>
</comment>
<organism evidence="16 17">
    <name type="scientific">Cardiobacterium hominis</name>
    <dbReference type="NCBI Taxonomy" id="2718"/>
    <lineage>
        <taxon>Bacteria</taxon>
        <taxon>Pseudomonadati</taxon>
        <taxon>Pseudomonadota</taxon>
        <taxon>Gammaproteobacteria</taxon>
        <taxon>Cardiobacteriales</taxon>
        <taxon>Cardiobacteriaceae</taxon>
        <taxon>Cardiobacterium</taxon>
    </lineage>
</organism>
<dbReference type="GO" id="GO:0050661">
    <property type="term" value="F:NADP binding"/>
    <property type="evidence" value="ECO:0007669"/>
    <property type="project" value="UniProtKB-UniRule"/>
</dbReference>
<dbReference type="AlphaFoldDB" id="A0A1C3HNR6"/>
<evidence type="ECO:0000256" key="7">
    <source>
        <dbReference type="ARBA" id="ARBA00023027"/>
    </source>
</evidence>
<evidence type="ECO:0000256" key="4">
    <source>
        <dbReference type="ARBA" id="ARBA00022857"/>
    </source>
</evidence>
<dbReference type="SUPFAM" id="SSF51735">
    <property type="entry name" value="NAD(P)-binding Rossmann-fold domains"/>
    <property type="match status" value="1"/>
</dbReference>
<feature type="binding site" evidence="13">
    <location>
        <position position="157"/>
    </location>
    <ligand>
        <name>(S)-2,3,4,5-tetrahydrodipicolinate</name>
        <dbReference type="ChEBI" id="CHEBI:16845"/>
    </ligand>
</feature>
<dbReference type="SUPFAM" id="SSF55347">
    <property type="entry name" value="Glyceraldehyde-3-phosphate dehydrogenase-like, C-terminal domain"/>
    <property type="match status" value="1"/>
</dbReference>
<dbReference type="GO" id="GO:0005829">
    <property type="term" value="C:cytosol"/>
    <property type="evidence" value="ECO:0007669"/>
    <property type="project" value="TreeGrafter"/>
</dbReference>
<comment type="function">
    <text evidence="13">Catalyzes the conversion of 4-hydroxy-tetrahydrodipicolinate (HTPA) to tetrahydrodipicolinate.</text>
</comment>
<keyword evidence="3 13" id="KW-0028">Amino-acid biosynthesis</keyword>
<evidence type="ECO:0000256" key="12">
    <source>
        <dbReference type="ARBA" id="ARBA00049396"/>
    </source>
</evidence>
<dbReference type="InterPro" id="IPR000846">
    <property type="entry name" value="DapB_N"/>
</dbReference>
<feature type="domain" description="Dihydrodipicolinate reductase C-terminal" evidence="15">
    <location>
        <begin position="128"/>
        <end position="262"/>
    </location>
</feature>
<comment type="subcellular location">
    <subcellularLocation>
        <location evidence="13">Cytoplasm</location>
    </subcellularLocation>
</comment>
<dbReference type="InterPro" id="IPR022664">
    <property type="entry name" value="DapB_N_CS"/>
</dbReference>
<dbReference type="EC" id="1.17.1.8" evidence="10 13"/>
<comment type="subunit">
    <text evidence="13">Homotetramer.</text>
</comment>
<evidence type="ECO:0000256" key="9">
    <source>
        <dbReference type="ARBA" id="ARBA00037922"/>
    </source>
</evidence>
<evidence type="ECO:0000259" key="14">
    <source>
        <dbReference type="Pfam" id="PF01113"/>
    </source>
</evidence>
<dbReference type="NCBIfam" id="TIGR00036">
    <property type="entry name" value="dapB"/>
    <property type="match status" value="1"/>
</dbReference>
<evidence type="ECO:0000256" key="5">
    <source>
        <dbReference type="ARBA" id="ARBA00022915"/>
    </source>
</evidence>
<evidence type="ECO:0000256" key="1">
    <source>
        <dbReference type="ARBA" id="ARBA00006642"/>
    </source>
</evidence>